<proteinExistence type="predicted"/>
<dbReference type="Proteomes" id="UP000010480">
    <property type="component" value="Chromosome"/>
</dbReference>
<accession>K9Z013</accession>
<dbReference type="KEGG" id="can:Cyan10605_0402"/>
<keyword evidence="2" id="KW-1185">Reference proteome</keyword>
<evidence type="ECO:0008006" key="3">
    <source>
        <dbReference type="Google" id="ProtNLM"/>
    </source>
</evidence>
<dbReference type="AlphaFoldDB" id="K9Z013"/>
<dbReference type="HOGENOM" id="CLU_2381364_0_0_3"/>
<dbReference type="InterPro" id="IPR019270">
    <property type="entry name" value="DUF2283"/>
</dbReference>
<dbReference type="STRING" id="755178.Cyan10605_0402"/>
<sequence>MIGVTNMIRISEYDPEVDAIYVQLHEDDVLDSEEIEKGIIVDYNKYNKVIGFELLGIRNISISSLQSLKSLLSSDEIAMLQEFNIFSQIFLMVF</sequence>
<dbReference type="Pfam" id="PF10049">
    <property type="entry name" value="DUF2283"/>
    <property type="match status" value="1"/>
</dbReference>
<evidence type="ECO:0000313" key="1">
    <source>
        <dbReference type="EMBL" id="AFZ52546.1"/>
    </source>
</evidence>
<protein>
    <recommendedName>
        <fullName evidence="3">DUF2283 domain-containing protein</fullName>
    </recommendedName>
</protein>
<gene>
    <name evidence="1" type="ordered locus">Cyan10605_0402</name>
</gene>
<name>K9Z013_CYAAP</name>
<dbReference type="EMBL" id="CP003947">
    <property type="protein sequence ID" value="AFZ52546.1"/>
    <property type="molecule type" value="Genomic_DNA"/>
</dbReference>
<reference evidence="2" key="1">
    <citation type="journal article" date="2013" name="Proc. Natl. Acad. Sci. U.S.A.">
        <title>Improving the coverage of the cyanobacterial phylum using diversity-driven genome sequencing.</title>
        <authorList>
            <person name="Shih P.M."/>
            <person name="Wu D."/>
            <person name="Latifi A."/>
            <person name="Axen S.D."/>
            <person name="Fewer D.P."/>
            <person name="Talla E."/>
            <person name="Calteau A."/>
            <person name="Cai F."/>
            <person name="Tandeau de Marsac N."/>
            <person name="Rippka R."/>
            <person name="Herdman M."/>
            <person name="Sivonen K."/>
            <person name="Coursin T."/>
            <person name="Laurent T."/>
            <person name="Goodwin L."/>
            <person name="Nolan M."/>
            <person name="Davenport K.W."/>
            <person name="Han C.S."/>
            <person name="Rubin E.M."/>
            <person name="Eisen J.A."/>
            <person name="Woyke T."/>
            <person name="Gugger M."/>
            <person name="Kerfeld C.A."/>
        </authorList>
    </citation>
    <scope>NUCLEOTIDE SEQUENCE [LARGE SCALE GENOMIC DNA]</scope>
    <source>
        <strain evidence="2">PCC 10605</strain>
    </source>
</reference>
<dbReference type="eggNOG" id="COG5428">
    <property type="taxonomic scope" value="Bacteria"/>
</dbReference>
<evidence type="ECO:0000313" key="2">
    <source>
        <dbReference type="Proteomes" id="UP000010480"/>
    </source>
</evidence>
<organism evidence="1 2">
    <name type="scientific">Cyanobacterium aponinum (strain PCC 10605)</name>
    <dbReference type="NCBI Taxonomy" id="755178"/>
    <lineage>
        <taxon>Bacteria</taxon>
        <taxon>Bacillati</taxon>
        <taxon>Cyanobacteriota</taxon>
        <taxon>Cyanophyceae</taxon>
        <taxon>Oscillatoriophycideae</taxon>
        <taxon>Chroococcales</taxon>
        <taxon>Geminocystaceae</taxon>
        <taxon>Cyanobacterium</taxon>
    </lineage>
</organism>